<comment type="similarity">
    <text evidence="2">Belongs to the CEP162 family.</text>
</comment>
<accession>A0A819V3D0</accession>
<evidence type="ECO:0000256" key="3">
    <source>
        <dbReference type="ARBA" id="ARBA00021406"/>
    </source>
</evidence>
<dbReference type="AlphaFoldDB" id="A0A819V3D0"/>
<feature type="coiled-coil region" evidence="9">
    <location>
        <begin position="855"/>
        <end position="925"/>
    </location>
</feature>
<organism evidence="12 13">
    <name type="scientific">Rotaria socialis</name>
    <dbReference type="NCBI Taxonomy" id="392032"/>
    <lineage>
        <taxon>Eukaryota</taxon>
        <taxon>Metazoa</taxon>
        <taxon>Spiralia</taxon>
        <taxon>Gnathifera</taxon>
        <taxon>Rotifera</taxon>
        <taxon>Eurotatoria</taxon>
        <taxon>Bdelloidea</taxon>
        <taxon>Philodinida</taxon>
        <taxon>Philodinidae</taxon>
        <taxon>Rotaria</taxon>
    </lineage>
</organism>
<feature type="region of interest" description="Disordered" evidence="10">
    <location>
        <begin position="1"/>
        <end position="261"/>
    </location>
</feature>
<feature type="compositionally biased region" description="Basic and acidic residues" evidence="10">
    <location>
        <begin position="232"/>
        <end position="241"/>
    </location>
</feature>
<feature type="coiled-coil region" evidence="9">
    <location>
        <begin position="1048"/>
        <end position="1089"/>
    </location>
</feature>
<proteinExistence type="inferred from homology"/>
<keyword evidence="5" id="KW-0493">Microtubule</keyword>
<evidence type="ECO:0000256" key="7">
    <source>
        <dbReference type="ARBA" id="ARBA00023054"/>
    </source>
</evidence>
<reference evidence="12" key="1">
    <citation type="submission" date="2021-02" db="EMBL/GenBank/DDBJ databases">
        <authorList>
            <person name="Nowell W R."/>
        </authorList>
    </citation>
    <scope>NUCLEOTIDE SEQUENCE</scope>
</reference>
<feature type="coiled-coil region" evidence="9">
    <location>
        <begin position="702"/>
        <end position="817"/>
    </location>
</feature>
<dbReference type="PANTHER" id="PTHR34031:SF1">
    <property type="entry name" value="CENTROSOMAL PROTEIN OF 162 KDA"/>
    <property type="match status" value="1"/>
</dbReference>
<dbReference type="Proteomes" id="UP000663825">
    <property type="component" value="Unassembled WGS sequence"/>
</dbReference>
<evidence type="ECO:0000256" key="9">
    <source>
        <dbReference type="SAM" id="Coils"/>
    </source>
</evidence>
<dbReference type="InterPro" id="IPR038774">
    <property type="entry name" value="CEP162-like"/>
</dbReference>
<protein>
    <recommendedName>
        <fullName evidence="3">Centrosomal protein of 162 kDa</fullName>
    </recommendedName>
</protein>
<feature type="coiled-coil region" evidence="9">
    <location>
        <begin position="619"/>
        <end position="678"/>
    </location>
</feature>
<evidence type="ECO:0000256" key="5">
    <source>
        <dbReference type="ARBA" id="ARBA00022701"/>
    </source>
</evidence>
<evidence type="ECO:0000256" key="2">
    <source>
        <dbReference type="ARBA" id="ARBA00009485"/>
    </source>
</evidence>
<comment type="subcellular location">
    <subcellularLocation>
        <location evidence="1">Cytoplasm</location>
        <location evidence="1">Cytoskeleton</location>
        <location evidence="1">Microtubule organizing center</location>
        <location evidence="1">Centrosome</location>
        <location evidence="1">Centriole</location>
    </subcellularLocation>
</comment>
<dbReference type="GO" id="GO:0005879">
    <property type="term" value="C:axonemal microtubule"/>
    <property type="evidence" value="ECO:0007669"/>
    <property type="project" value="TreeGrafter"/>
</dbReference>
<feature type="compositionally biased region" description="Pro residues" evidence="10">
    <location>
        <begin position="92"/>
        <end position="102"/>
    </location>
</feature>
<dbReference type="EMBL" id="CAJNXB010004705">
    <property type="protein sequence ID" value="CAF3389258.1"/>
    <property type="molecule type" value="Genomic_DNA"/>
</dbReference>
<keyword evidence="8" id="KW-0206">Cytoskeleton</keyword>
<dbReference type="GO" id="GO:0060271">
    <property type="term" value="P:cilium assembly"/>
    <property type="evidence" value="ECO:0007669"/>
    <property type="project" value="TreeGrafter"/>
</dbReference>
<evidence type="ECO:0000256" key="6">
    <source>
        <dbReference type="ARBA" id="ARBA00022794"/>
    </source>
</evidence>
<dbReference type="PANTHER" id="PTHR34031">
    <property type="entry name" value="CENTROSOMAL PROTEIN OF 162 KDA"/>
    <property type="match status" value="1"/>
</dbReference>
<evidence type="ECO:0000256" key="10">
    <source>
        <dbReference type="SAM" id="MobiDB-lite"/>
    </source>
</evidence>
<sequence length="1177" mass="135836">MINTIAKQTKQTSANDDRASECSSTTSSKPPIYPLTPTGQGRHGYSTIGLKQRDLRAKLHKTRYAQSLRQTNTSPTMSDSPSSRRTPTLSPHRPPLSMPMPPSKKDEPNSERRNYDDDENDSLFSELRMSSVPNSNFSQSDARLPPPVPSNITNRVPESKLNGKKNSNLPSTTTLSLEERRVQESLDRLDRQLKEVQSKVRSNSNSRVQKSKPPSVVKKKTDDVNQSDSDTSLEKYYHDEDNMSSSSTSTTSKSSPSLEPKKMFLKKPTAKKDELKFGDEIKLASFNDNDPLRPGIKRPLNPLAKPDIQLSFVSESLGSTIPAEHRKDETPMSTMKFGSDTLDEEQEKAEFFRNFEKTKGEKLIDYGELNQQIEVDLSPARHGTVIDSFDNQIHQVSTPLHHKPNHSIIKESISNELDREIEHEEQKMNATATIKHVTIVEPSIRPSASVDDFSRTNKTISDQLSTTSETARDLNMLHNVYKQNLNSGPTTSHLSKAQKFDPNKKTQQQKTTIIKNYTKPAIQTPTKKGSPSAAVRPKTAPVPTPTLKDNKNNDSALIEQLKLENESLTTRMESLKKTHDDELRNVRQENFTLKAKITQLTSTSTDEKKEPIPPKQREVHELEKLLDGYQTENEKLCKQVKQIEQQHKQVEQSMFNENEKLRQELIQTKMLLEQYENSNMGAIKKQSSTIVLTNLVNSGNDKTSILTENQQLKNEIVALKNKLTVALNKEQHKVEENDSLRLLDQRRIKDLERQVKELELINRRHQQNSITQVGMVLNPLDDRNQLEIKLHKTEEALREKQIIEEKLIHELDALQEKYSLIKQIYTNNGQQTTVNDQFEKQLHDVMTKNKSLSGQNHLRRENERLKNELEKLKTEQVPKPAKSLKRDLETIKLLRTDLERKNDELEKLRALYDAATVQHKSLLAEREREKTRLAIMGNKPYQPDRFTQVLSPIETVHEENEQLKHLIEKLEHDSQQQHAELMHLRDDRQTVITLAVREKEEEISRIRQQHKSEMQTIINEITNNNTAETRVSDLLRKLELQDATIMRLKKLTENTDENAKELAMLRANEDELKSMINRLEQELSDARTYHTPEMKHFQELQNKINQLEQRWHKRDKITKDYTSSLIKQHDLDTNNDVNKLHAIIKQKNQEIERFHIELDSMLELLKTLKFQQLLHNQ</sequence>
<feature type="compositionally biased region" description="Basic and acidic residues" evidence="10">
    <location>
        <begin position="177"/>
        <end position="198"/>
    </location>
</feature>
<feature type="compositionally biased region" description="Polar residues" evidence="10">
    <location>
        <begin position="485"/>
        <end position="495"/>
    </location>
</feature>
<keyword evidence="4" id="KW-0963">Cytoplasm</keyword>
<evidence type="ECO:0000313" key="11">
    <source>
        <dbReference type="EMBL" id="CAF3389258.1"/>
    </source>
</evidence>
<comment type="caution">
    <text evidence="12">The sequence shown here is derived from an EMBL/GenBank/DDBJ whole genome shotgun (WGS) entry which is preliminary data.</text>
</comment>
<evidence type="ECO:0000256" key="1">
    <source>
        <dbReference type="ARBA" id="ARBA00004114"/>
    </source>
</evidence>
<feature type="compositionally biased region" description="Polar residues" evidence="10">
    <location>
        <begin position="199"/>
        <end position="208"/>
    </location>
</feature>
<feature type="coiled-coil region" evidence="9">
    <location>
        <begin position="558"/>
        <end position="585"/>
    </location>
</feature>
<dbReference type="EMBL" id="CAJOBO010000025">
    <property type="protein sequence ID" value="CAF4101959.1"/>
    <property type="molecule type" value="Genomic_DNA"/>
</dbReference>
<evidence type="ECO:0000256" key="8">
    <source>
        <dbReference type="ARBA" id="ARBA00023212"/>
    </source>
</evidence>
<dbReference type="OrthoDB" id="2157184at2759"/>
<feature type="compositionally biased region" description="Basic and acidic residues" evidence="10">
    <location>
        <begin position="103"/>
        <end position="115"/>
    </location>
</feature>
<name>A0A819V3D0_9BILA</name>
<dbReference type="GO" id="GO:0005814">
    <property type="term" value="C:centriole"/>
    <property type="evidence" value="ECO:0007669"/>
    <property type="project" value="UniProtKB-SubCell"/>
</dbReference>
<feature type="region of interest" description="Disordered" evidence="10">
    <location>
        <begin position="485"/>
        <end position="552"/>
    </location>
</feature>
<feature type="compositionally biased region" description="Polar residues" evidence="10">
    <location>
        <begin position="131"/>
        <end position="141"/>
    </location>
</feature>
<keyword evidence="6" id="KW-0970">Cilium biogenesis/degradation</keyword>
<feature type="coiled-coil region" evidence="9">
    <location>
        <begin position="953"/>
        <end position="1016"/>
    </location>
</feature>
<feature type="compositionally biased region" description="Low complexity" evidence="10">
    <location>
        <begin position="244"/>
        <end position="257"/>
    </location>
</feature>
<keyword evidence="7 9" id="KW-0175">Coiled coil</keyword>
<evidence type="ECO:0000256" key="4">
    <source>
        <dbReference type="ARBA" id="ARBA00022490"/>
    </source>
</evidence>
<dbReference type="Proteomes" id="UP000663851">
    <property type="component" value="Unassembled WGS sequence"/>
</dbReference>
<evidence type="ECO:0000313" key="13">
    <source>
        <dbReference type="Proteomes" id="UP000663851"/>
    </source>
</evidence>
<gene>
    <name evidence="12" type="ORF">HFQ381_LOCUS1023</name>
    <name evidence="11" type="ORF">TIS948_LOCUS26681</name>
</gene>
<feature type="compositionally biased region" description="Polar residues" evidence="10">
    <location>
        <begin position="164"/>
        <end position="176"/>
    </location>
</feature>
<feature type="compositionally biased region" description="Polar residues" evidence="10">
    <location>
        <begin position="1"/>
        <end position="14"/>
    </location>
</feature>
<evidence type="ECO:0000313" key="12">
    <source>
        <dbReference type="EMBL" id="CAF4101959.1"/>
    </source>
</evidence>
<feature type="compositionally biased region" description="Low complexity" evidence="10">
    <location>
        <begin position="71"/>
        <end position="91"/>
    </location>
</feature>